<comment type="function">
    <text evidence="3">Carrier of the growing fatty acid chain in fatty acid biosynthesis.</text>
</comment>
<dbReference type="RefSeq" id="WP_221250659.1">
    <property type="nucleotide sequence ID" value="NZ_AP024355.1"/>
</dbReference>
<comment type="subcellular location">
    <subcellularLocation>
        <location evidence="3">Cytoplasm</location>
    </subcellularLocation>
</comment>
<dbReference type="PANTHER" id="PTHR20863">
    <property type="entry name" value="ACYL CARRIER PROTEIN"/>
    <property type="match status" value="1"/>
</dbReference>
<keyword evidence="2 3" id="KW-0597">Phosphoprotein</keyword>
<evidence type="ECO:0000313" key="5">
    <source>
        <dbReference type="EMBL" id="BCR03182.1"/>
    </source>
</evidence>
<sequence>MTDQEIIDLINSSLAEEFELDPADMAPEANIYEDLGLDSLDTVDMVVVLEGAFRFKIREEDGIREIRTLGDIHRFVIDKKRAAELKSA</sequence>
<comment type="PTM">
    <text evidence="3">4'-phosphopantetheine is transferred from CoA to a specific serine of apo-ACP by AcpS. This modification is essential for activity because fatty acids are bound in thioester linkage to the sulfhydryl of the prosthetic group.</text>
</comment>
<name>A0ABM8HLY8_9BACT</name>
<evidence type="ECO:0000256" key="3">
    <source>
        <dbReference type="HAMAP-Rule" id="MF_01217"/>
    </source>
</evidence>
<organism evidence="5 6">
    <name type="scientific">Desulfuromonas versatilis</name>
    <dbReference type="NCBI Taxonomy" id="2802975"/>
    <lineage>
        <taxon>Bacteria</taxon>
        <taxon>Pseudomonadati</taxon>
        <taxon>Thermodesulfobacteriota</taxon>
        <taxon>Desulfuromonadia</taxon>
        <taxon>Desulfuromonadales</taxon>
        <taxon>Desulfuromonadaceae</taxon>
        <taxon>Desulfuromonas</taxon>
    </lineage>
</organism>
<dbReference type="PANTHER" id="PTHR20863:SF76">
    <property type="entry name" value="CARRIER DOMAIN-CONTAINING PROTEIN"/>
    <property type="match status" value="1"/>
</dbReference>
<dbReference type="HAMAP" id="MF_01217">
    <property type="entry name" value="Acyl_carrier"/>
    <property type="match status" value="1"/>
</dbReference>
<proteinExistence type="inferred from homology"/>
<dbReference type="SUPFAM" id="SSF47336">
    <property type="entry name" value="ACP-like"/>
    <property type="match status" value="1"/>
</dbReference>
<protein>
    <recommendedName>
        <fullName evidence="3">Acyl carrier protein</fullName>
        <shortName evidence="3">ACP</shortName>
    </recommendedName>
</protein>
<dbReference type="InterPro" id="IPR009081">
    <property type="entry name" value="PP-bd_ACP"/>
</dbReference>
<dbReference type="Gene3D" id="1.10.1200.10">
    <property type="entry name" value="ACP-like"/>
    <property type="match status" value="1"/>
</dbReference>
<comment type="pathway">
    <text evidence="3">Lipid metabolism; fatty acid biosynthesis.</text>
</comment>
<keyword evidence="6" id="KW-1185">Reference proteome</keyword>
<dbReference type="EMBL" id="AP024355">
    <property type="protein sequence ID" value="BCR03182.1"/>
    <property type="molecule type" value="Genomic_DNA"/>
</dbReference>
<keyword evidence="3" id="KW-0275">Fatty acid biosynthesis</keyword>
<gene>
    <name evidence="5" type="primary">acpP_1</name>
    <name evidence="3" type="synonym">acpP</name>
    <name evidence="5" type="ORF">DESUT3_02510</name>
</gene>
<evidence type="ECO:0000256" key="1">
    <source>
        <dbReference type="ARBA" id="ARBA00022450"/>
    </source>
</evidence>
<reference evidence="5 6" key="1">
    <citation type="journal article" date="2016" name="C (Basel)">
        <title>Selective Growth of and Electricity Production by Marine Exoelectrogenic Bacteria in Self-Aggregated Hydrogel of Microbially Reduced Graphene Oxide.</title>
        <authorList>
            <person name="Yoshida N."/>
            <person name="Goto Y."/>
            <person name="Miyata Y."/>
        </authorList>
    </citation>
    <scope>NUCLEOTIDE SEQUENCE [LARGE SCALE GENOMIC DNA]</scope>
    <source>
        <strain evidence="5 6">NIT-T3</strain>
    </source>
</reference>
<keyword evidence="1 3" id="KW-0596">Phosphopantetheine</keyword>
<dbReference type="PROSITE" id="PS50075">
    <property type="entry name" value="CARRIER"/>
    <property type="match status" value="1"/>
</dbReference>
<keyword evidence="3" id="KW-0963">Cytoplasm</keyword>
<feature type="domain" description="Carrier" evidence="4">
    <location>
        <begin position="1"/>
        <end position="80"/>
    </location>
</feature>
<comment type="similarity">
    <text evidence="3">Belongs to the acyl carrier protein (ACP) family.</text>
</comment>
<evidence type="ECO:0000256" key="2">
    <source>
        <dbReference type="ARBA" id="ARBA00022553"/>
    </source>
</evidence>
<dbReference type="InterPro" id="IPR036736">
    <property type="entry name" value="ACP-like_sf"/>
</dbReference>
<keyword evidence="3" id="KW-0444">Lipid biosynthesis</keyword>
<evidence type="ECO:0000259" key="4">
    <source>
        <dbReference type="PROSITE" id="PS50075"/>
    </source>
</evidence>
<dbReference type="InterPro" id="IPR003231">
    <property type="entry name" value="ACP"/>
</dbReference>
<accession>A0ABM8HLY8</accession>
<evidence type="ECO:0000313" key="6">
    <source>
        <dbReference type="Proteomes" id="UP001319827"/>
    </source>
</evidence>
<keyword evidence="3" id="KW-0276">Fatty acid metabolism</keyword>
<reference evidence="5 6" key="2">
    <citation type="journal article" date="2021" name="Int. J. Syst. Evol. Microbiol.">
        <title>Isolation and Polyphasic Characterization of Desulfuromonas versatilis sp. Nov., an Electrogenic Bacteria Capable of Versatile Metabolism Isolated from a Graphene Oxide-Reducing Enrichment Culture.</title>
        <authorList>
            <person name="Xie L."/>
            <person name="Yoshida N."/>
            <person name="Ishii S."/>
            <person name="Meng L."/>
        </authorList>
    </citation>
    <scope>NUCLEOTIDE SEQUENCE [LARGE SCALE GENOMIC DNA]</scope>
    <source>
        <strain evidence="5 6">NIT-T3</strain>
    </source>
</reference>
<dbReference type="Pfam" id="PF00550">
    <property type="entry name" value="PP-binding"/>
    <property type="match status" value="1"/>
</dbReference>
<keyword evidence="3" id="KW-0443">Lipid metabolism</keyword>
<dbReference type="Proteomes" id="UP001319827">
    <property type="component" value="Chromosome"/>
</dbReference>
<feature type="modified residue" description="O-(pantetheine 4'-phosphoryl)serine" evidence="3">
    <location>
        <position position="39"/>
    </location>
</feature>